<evidence type="ECO:0000313" key="3">
    <source>
        <dbReference type="Proteomes" id="UP001295684"/>
    </source>
</evidence>
<evidence type="ECO:0000313" key="2">
    <source>
        <dbReference type="EMBL" id="CAI2380634.1"/>
    </source>
</evidence>
<proteinExistence type="predicted"/>
<gene>
    <name evidence="2" type="ORF">ECRASSUSDP1_LOCUS22071</name>
</gene>
<feature type="region of interest" description="Disordered" evidence="1">
    <location>
        <begin position="315"/>
        <end position="350"/>
    </location>
</feature>
<feature type="compositionally biased region" description="Basic and acidic residues" evidence="1">
    <location>
        <begin position="60"/>
        <end position="74"/>
    </location>
</feature>
<dbReference type="AlphaFoldDB" id="A0AAD1XXF9"/>
<reference evidence="2" key="1">
    <citation type="submission" date="2023-07" db="EMBL/GenBank/DDBJ databases">
        <authorList>
            <consortium name="AG Swart"/>
            <person name="Singh M."/>
            <person name="Singh A."/>
            <person name="Seah K."/>
            <person name="Emmerich C."/>
        </authorList>
    </citation>
    <scope>NUCLEOTIDE SEQUENCE</scope>
    <source>
        <strain evidence="2">DP1</strain>
    </source>
</reference>
<evidence type="ECO:0000256" key="1">
    <source>
        <dbReference type="SAM" id="MobiDB-lite"/>
    </source>
</evidence>
<feature type="compositionally biased region" description="Polar residues" evidence="1">
    <location>
        <begin position="316"/>
        <end position="332"/>
    </location>
</feature>
<name>A0AAD1XXF9_EUPCR</name>
<comment type="caution">
    <text evidence="2">The sequence shown here is derived from an EMBL/GenBank/DDBJ whole genome shotgun (WGS) entry which is preliminary data.</text>
</comment>
<dbReference type="EMBL" id="CAMPGE010022601">
    <property type="protein sequence ID" value="CAI2380634.1"/>
    <property type="molecule type" value="Genomic_DNA"/>
</dbReference>
<sequence length="835" mass="94940">MRRKPRAFRNSLDRSINFESLVPPKPQLSTYKSSVFKIPQSQFKTLISSSANDPSSAAKEGGRTCTQKEMRESSDSYLKTVNMLSDSTMDRESMFYLAKESTTFTTSVREETERGKRISKSKSKAQLYTPGLKMPFSSIKPITPVLKEKSNIRASSKISVKGSRNKSRGSYESLKCSLKPIDKAKTLKIPGKETVKKEINEQKVYKPVMLHHQTNFRKRSQGLLTGVRPSPMKTQVKEVKVLPTETKVANTDVKHEQKPEGVTKLKVNQTPDQICHTPKNKPKRKRSLRNSITGIATQFKPSFKTLFTPVRKASKNRYSSGDTTPQQNSINKVPSFDINKSQTKDEKKPAPTIRKNLCASEKISKVQKKTGFQDFSDKSLCIKKESTPKPMAYIDKIKCQYLKDQLDTHHENPQRIARIELIKKKNARSKENLKSSKTIHPEIKMDLDAKFRKASTKKPQEGEASTCQKVLEKINENMVAKELTYPLSCIKDTIKQDSNISNKLNEEVIKLEGFYQPNEELMHSLSQVSTPQECTEIIEPYDLALEKKDTLDEIKIFMSKIEEFDDSQSDDNKLLFDKKDSYSPAFLEILNGDVIEDSPTHKRHQSKPERCRESEDSQDLSWNKITSHLLQNQTLSDSSNESSENILTSIEDFLKANKNKEKKKPNYCREEQILKDKAVIRNTSFKDSHEMKNASKEKEIQLLESKYSESSDIFNLSKSSKGREIESIRTTTEEMSEIFKSDISTLKDFSNLCSSKTTSLSTSSHLKPRKLSGIINKTEGNISSNSVGLNCNPHAEPKSEVDFLVCLKADRKLSNLRSADSVYVLNERHESKSNL</sequence>
<feature type="compositionally biased region" description="Basic and acidic residues" evidence="1">
    <location>
        <begin position="606"/>
        <end position="615"/>
    </location>
</feature>
<accession>A0AAD1XXF9</accession>
<feature type="region of interest" description="Disordered" evidence="1">
    <location>
        <begin position="47"/>
        <end position="74"/>
    </location>
</feature>
<keyword evidence="3" id="KW-1185">Reference proteome</keyword>
<feature type="region of interest" description="Disordered" evidence="1">
    <location>
        <begin position="597"/>
        <end position="619"/>
    </location>
</feature>
<organism evidence="2 3">
    <name type="scientific">Euplotes crassus</name>
    <dbReference type="NCBI Taxonomy" id="5936"/>
    <lineage>
        <taxon>Eukaryota</taxon>
        <taxon>Sar</taxon>
        <taxon>Alveolata</taxon>
        <taxon>Ciliophora</taxon>
        <taxon>Intramacronucleata</taxon>
        <taxon>Spirotrichea</taxon>
        <taxon>Hypotrichia</taxon>
        <taxon>Euplotida</taxon>
        <taxon>Euplotidae</taxon>
        <taxon>Moneuplotes</taxon>
    </lineage>
</organism>
<dbReference type="Proteomes" id="UP001295684">
    <property type="component" value="Unassembled WGS sequence"/>
</dbReference>
<protein>
    <submittedName>
        <fullName evidence="2">Uncharacterized protein</fullName>
    </submittedName>
</protein>